<dbReference type="PANTHER" id="PTHR30627">
    <property type="entry name" value="PEPTIDOGLYCAN D,D-TRANSPEPTIDASE"/>
    <property type="match status" value="1"/>
</dbReference>
<organism evidence="2">
    <name type="scientific">freshwater metagenome</name>
    <dbReference type="NCBI Taxonomy" id="449393"/>
    <lineage>
        <taxon>unclassified sequences</taxon>
        <taxon>metagenomes</taxon>
        <taxon>ecological metagenomes</taxon>
    </lineage>
</organism>
<dbReference type="EMBL" id="CAFBMK010000456">
    <property type="protein sequence ID" value="CAB4959361.1"/>
    <property type="molecule type" value="Genomic_DNA"/>
</dbReference>
<feature type="domain" description="Penicillin-binding protein transpeptidase" evidence="1">
    <location>
        <begin position="262"/>
        <end position="490"/>
    </location>
</feature>
<dbReference type="SUPFAM" id="SSF56601">
    <property type="entry name" value="beta-lactamase/transpeptidase-like"/>
    <property type="match status" value="1"/>
</dbReference>
<evidence type="ECO:0000259" key="1">
    <source>
        <dbReference type="Pfam" id="PF00905"/>
    </source>
</evidence>
<protein>
    <submittedName>
        <fullName evidence="2">Unannotated protein</fullName>
    </submittedName>
</protein>
<dbReference type="GO" id="GO:0071972">
    <property type="term" value="F:peptidoglycan L,D-transpeptidase activity"/>
    <property type="evidence" value="ECO:0007669"/>
    <property type="project" value="TreeGrafter"/>
</dbReference>
<gene>
    <name evidence="2" type="ORF">UFOPK3564_03960</name>
</gene>
<dbReference type="Gene3D" id="3.40.710.10">
    <property type="entry name" value="DD-peptidase/beta-lactamase superfamily"/>
    <property type="match status" value="1"/>
</dbReference>
<dbReference type="GO" id="GO:0008658">
    <property type="term" value="F:penicillin binding"/>
    <property type="evidence" value="ECO:0007669"/>
    <property type="project" value="InterPro"/>
</dbReference>
<dbReference type="PANTHER" id="PTHR30627:SF24">
    <property type="entry name" value="PENICILLIN-BINDING PROTEIN 4B"/>
    <property type="match status" value="1"/>
</dbReference>
<sequence>MLLVAGVAAYLLLDARASRAAERDLVASYAKAWSSKDFSTMHGELGDEVSGRLDEARFTEIMRDALTTATARSVTTGEPERTDDGFAVPVVVRTRLFGTIRGTVAVPLEGSGDEAGIRWSRRMAFPGLRAGEALTRTTEMPARADILARDGSTVLAGGADRTSDVPNIASQVVGALGTAVDTDRSSLRALGVPADAKVGVSGLERILNPQLVGTPGGTLKAGDRVIAEVRPKKARAVRSSISIAVVKAAAAAQANAPDASGTTVIDSRTGEVLGFQGSAWSALQPPGSTMKIVTAAAALEDGVAKTTTTYPRQTEAEGFGIQNADGESCGGTLVESFAHSCNSVFVPMGAKLGPKRLVEMAERFGFNEKTAGIPGAQISTIPEASTMDDRQAAVSAIGQGTVQATSLQIALMTATIANGGRQPELTFLRTSRTAETKRVISAKTASGMRQLMAAVIADGTGESARVPISGIVTGGKTGTAELATTQGAQCDAEAAARAQQQQPDKVAEAPEPVSACGNVDGKSTTAWMSAFAPLTRRGDVDPVAVGVLRARNFQGGGTAAPVARQVLTAALGR</sequence>
<dbReference type="InterPro" id="IPR012338">
    <property type="entry name" value="Beta-lactam/transpept-like"/>
</dbReference>
<dbReference type="GO" id="GO:0071555">
    <property type="term" value="P:cell wall organization"/>
    <property type="evidence" value="ECO:0007669"/>
    <property type="project" value="TreeGrafter"/>
</dbReference>
<dbReference type="AlphaFoldDB" id="A0A6J7KUY7"/>
<name>A0A6J7KUY7_9ZZZZ</name>
<dbReference type="Pfam" id="PF00905">
    <property type="entry name" value="Transpeptidase"/>
    <property type="match status" value="1"/>
</dbReference>
<dbReference type="GO" id="GO:0005886">
    <property type="term" value="C:plasma membrane"/>
    <property type="evidence" value="ECO:0007669"/>
    <property type="project" value="TreeGrafter"/>
</dbReference>
<dbReference type="InterPro" id="IPR001460">
    <property type="entry name" value="PCN-bd_Tpept"/>
</dbReference>
<dbReference type="InterPro" id="IPR036138">
    <property type="entry name" value="PBP_dimer_sf"/>
</dbReference>
<dbReference type="InterPro" id="IPR050515">
    <property type="entry name" value="Beta-lactam/transpept"/>
</dbReference>
<dbReference type="SUPFAM" id="SSF56519">
    <property type="entry name" value="Penicillin binding protein dimerisation domain"/>
    <property type="match status" value="1"/>
</dbReference>
<proteinExistence type="predicted"/>
<reference evidence="2" key="1">
    <citation type="submission" date="2020-05" db="EMBL/GenBank/DDBJ databases">
        <authorList>
            <person name="Chiriac C."/>
            <person name="Salcher M."/>
            <person name="Ghai R."/>
            <person name="Kavagutti S V."/>
        </authorList>
    </citation>
    <scope>NUCLEOTIDE SEQUENCE</scope>
</reference>
<evidence type="ECO:0000313" key="2">
    <source>
        <dbReference type="EMBL" id="CAB4959361.1"/>
    </source>
</evidence>
<accession>A0A6J7KUY7</accession>